<name>A0ABR9TDX5_9FLAO</name>
<evidence type="ECO:0000259" key="2">
    <source>
        <dbReference type="PROSITE" id="PS50164"/>
    </source>
</evidence>
<comment type="similarity">
    <text evidence="1">Belongs to the UPF0213 family.</text>
</comment>
<evidence type="ECO:0000313" key="3">
    <source>
        <dbReference type="EMBL" id="MBE8723557.1"/>
    </source>
</evidence>
<gene>
    <name evidence="3" type="ORF">C4F50_01265</name>
</gene>
<dbReference type="Pfam" id="PF01541">
    <property type="entry name" value="GIY-YIG"/>
    <property type="match status" value="1"/>
</dbReference>
<evidence type="ECO:0000256" key="1">
    <source>
        <dbReference type="ARBA" id="ARBA00007435"/>
    </source>
</evidence>
<dbReference type="InterPro" id="IPR035901">
    <property type="entry name" value="GIY-YIG_endonuc_sf"/>
</dbReference>
<reference evidence="3 4" key="1">
    <citation type="submission" date="2018-07" db="EMBL/GenBank/DDBJ databases">
        <title>Genome assembly of strain KB82.</title>
        <authorList>
            <person name="Kukolya J."/>
            <person name="Horvath B."/>
            <person name="Nagy I."/>
            <person name="Toth A."/>
        </authorList>
    </citation>
    <scope>NUCLEOTIDE SEQUENCE [LARGE SCALE GENOMIC DNA]</scope>
    <source>
        <strain evidence="3 4">Kb82</strain>
    </source>
</reference>
<comment type="caution">
    <text evidence="3">The sequence shown here is derived from an EMBL/GenBank/DDBJ whole genome shotgun (WGS) entry which is preliminary data.</text>
</comment>
<dbReference type="SMART" id="SM00465">
    <property type="entry name" value="GIYc"/>
    <property type="match status" value="1"/>
</dbReference>
<dbReference type="InterPro" id="IPR050190">
    <property type="entry name" value="UPF0213_domain"/>
</dbReference>
<evidence type="ECO:0000313" key="4">
    <source>
        <dbReference type="Proteomes" id="UP000640614"/>
    </source>
</evidence>
<protein>
    <submittedName>
        <fullName evidence="3">GIY-YIG nuclease family protein</fullName>
    </submittedName>
</protein>
<accession>A0ABR9TDX5</accession>
<dbReference type="CDD" id="cd10448">
    <property type="entry name" value="GIY-YIG_unchar_3"/>
    <property type="match status" value="1"/>
</dbReference>
<keyword evidence="4" id="KW-1185">Reference proteome</keyword>
<dbReference type="Gene3D" id="3.40.1440.10">
    <property type="entry name" value="GIY-YIG endonuclease"/>
    <property type="match status" value="1"/>
</dbReference>
<dbReference type="PANTHER" id="PTHR34477:SF5">
    <property type="entry name" value="BSL5627 PROTEIN"/>
    <property type="match status" value="1"/>
</dbReference>
<dbReference type="RefSeq" id="WP_193844619.1">
    <property type="nucleotide sequence ID" value="NZ_PRDM01000001.1"/>
</dbReference>
<feature type="domain" description="GIY-YIG" evidence="2">
    <location>
        <begin position="8"/>
        <end position="87"/>
    </location>
</feature>
<sequence>MLHQEGYHTYYIYILTNKYKTVFYTGVTNNLRIRLGQHTENSTRGNKTFASKYNIIYLIYYEKFTWIQEAIAREKEIKDWRREKKIELIKTINPDLDFLNYLFE</sequence>
<dbReference type="EMBL" id="PRDM01000001">
    <property type="protein sequence ID" value="MBE8723557.1"/>
    <property type="molecule type" value="Genomic_DNA"/>
</dbReference>
<proteinExistence type="inferred from homology"/>
<organism evidence="3 4">
    <name type="scientific">Flavobacterium hungaricum</name>
    <dbReference type="NCBI Taxonomy" id="2082725"/>
    <lineage>
        <taxon>Bacteria</taxon>
        <taxon>Pseudomonadati</taxon>
        <taxon>Bacteroidota</taxon>
        <taxon>Flavobacteriia</taxon>
        <taxon>Flavobacteriales</taxon>
        <taxon>Flavobacteriaceae</taxon>
        <taxon>Flavobacterium</taxon>
    </lineage>
</organism>
<dbReference type="PROSITE" id="PS50164">
    <property type="entry name" value="GIY_YIG"/>
    <property type="match status" value="1"/>
</dbReference>
<dbReference type="InterPro" id="IPR000305">
    <property type="entry name" value="GIY-YIG_endonuc"/>
</dbReference>
<dbReference type="PANTHER" id="PTHR34477">
    <property type="entry name" value="UPF0213 PROTEIN YHBQ"/>
    <property type="match status" value="1"/>
</dbReference>
<dbReference type="Proteomes" id="UP000640614">
    <property type="component" value="Unassembled WGS sequence"/>
</dbReference>
<dbReference type="SUPFAM" id="SSF82771">
    <property type="entry name" value="GIY-YIG endonuclease"/>
    <property type="match status" value="1"/>
</dbReference>